<protein>
    <recommendedName>
        <fullName evidence="3">DUF177 domain-containing protein</fullName>
    </recommendedName>
</protein>
<dbReference type="AlphaFoldDB" id="A0A1H3E8E1"/>
<dbReference type="RefSeq" id="WP_207647989.1">
    <property type="nucleotide sequence ID" value="NZ_FNOU01000006.1"/>
</dbReference>
<evidence type="ECO:0000313" key="1">
    <source>
        <dbReference type="EMBL" id="SDX74184.1"/>
    </source>
</evidence>
<dbReference type="Pfam" id="PF02620">
    <property type="entry name" value="YceD"/>
    <property type="match status" value="1"/>
</dbReference>
<dbReference type="EMBL" id="FNOU01000006">
    <property type="protein sequence ID" value="SDX74184.1"/>
    <property type="molecule type" value="Genomic_DNA"/>
</dbReference>
<evidence type="ECO:0008006" key="3">
    <source>
        <dbReference type="Google" id="ProtNLM"/>
    </source>
</evidence>
<organism evidence="1 2">
    <name type="scientific">Eubacterium barkeri</name>
    <name type="common">Clostridium barkeri</name>
    <dbReference type="NCBI Taxonomy" id="1528"/>
    <lineage>
        <taxon>Bacteria</taxon>
        <taxon>Bacillati</taxon>
        <taxon>Bacillota</taxon>
        <taxon>Clostridia</taxon>
        <taxon>Eubacteriales</taxon>
        <taxon>Eubacteriaceae</taxon>
        <taxon>Eubacterium</taxon>
    </lineage>
</organism>
<proteinExistence type="predicted"/>
<reference evidence="2" key="1">
    <citation type="submission" date="2016-10" db="EMBL/GenBank/DDBJ databases">
        <authorList>
            <person name="Varghese N."/>
            <person name="Submissions S."/>
        </authorList>
    </citation>
    <scope>NUCLEOTIDE SEQUENCE [LARGE SCALE GENOMIC DNA]</scope>
    <source>
        <strain evidence="2">VPI 5359</strain>
    </source>
</reference>
<accession>A0A1H3E8E1</accession>
<dbReference type="STRING" id="1528.SAMN04488579_106121"/>
<gene>
    <name evidence="1" type="ORF">SAMN04488579_106121</name>
</gene>
<dbReference type="InterPro" id="IPR003772">
    <property type="entry name" value="YceD"/>
</dbReference>
<evidence type="ECO:0000313" key="2">
    <source>
        <dbReference type="Proteomes" id="UP000199652"/>
    </source>
</evidence>
<name>A0A1H3E8E1_EUBBA</name>
<keyword evidence="2" id="KW-1185">Reference proteome</keyword>
<dbReference type="Proteomes" id="UP000199652">
    <property type="component" value="Unassembled WGS sequence"/>
</dbReference>
<sequence>MIIELSNEKTRSFEFRLTADAFKSYGDEFEGRPDQDGLLVQGRINRLNAQSAELDFSVKGTMLYPCARCLKPTPVAVDFDFEDTIPVEAGSDTIDLVPFVEECLFINEPFRVLCSEECKGLCPGCGVNLNCEACQCDDTVDVDPRLEALKNLL</sequence>